<dbReference type="Proteomes" id="UP000075886">
    <property type="component" value="Unassembled WGS sequence"/>
</dbReference>
<dbReference type="EMBL" id="AXCN02000609">
    <property type="status" value="NOT_ANNOTATED_CDS"/>
    <property type="molecule type" value="Genomic_DNA"/>
</dbReference>
<evidence type="ECO:0000313" key="1">
    <source>
        <dbReference type="EnsemblMetazoa" id="AFAF000750-PA"/>
    </source>
</evidence>
<protein>
    <submittedName>
        <fullName evidence="1">Uncharacterized protein</fullName>
    </submittedName>
</protein>
<reference evidence="2" key="1">
    <citation type="submission" date="2014-01" db="EMBL/GenBank/DDBJ databases">
        <title>The Genome Sequence of Anopheles farauti FAR1 (V2).</title>
        <authorList>
            <consortium name="The Broad Institute Genomics Platform"/>
            <person name="Neafsey D.E."/>
            <person name="Besansky N."/>
            <person name="Howell P."/>
            <person name="Walton C."/>
            <person name="Young S.K."/>
            <person name="Zeng Q."/>
            <person name="Gargeya S."/>
            <person name="Fitzgerald M."/>
            <person name="Haas B."/>
            <person name="Abouelleil A."/>
            <person name="Allen A.W."/>
            <person name="Alvarado L."/>
            <person name="Arachchi H.M."/>
            <person name="Berlin A.M."/>
            <person name="Chapman S.B."/>
            <person name="Gainer-Dewar J."/>
            <person name="Goldberg J."/>
            <person name="Griggs A."/>
            <person name="Gujja S."/>
            <person name="Hansen M."/>
            <person name="Howarth C."/>
            <person name="Imamovic A."/>
            <person name="Ireland A."/>
            <person name="Larimer J."/>
            <person name="McCowan C."/>
            <person name="Murphy C."/>
            <person name="Pearson M."/>
            <person name="Poon T.W."/>
            <person name="Priest M."/>
            <person name="Roberts A."/>
            <person name="Saif S."/>
            <person name="Shea T."/>
            <person name="Sisk P."/>
            <person name="Sykes S."/>
            <person name="Wortman J."/>
            <person name="Nusbaum C."/>
            <person name="Birren B."/>
        </authorList>
    </citation>
    <scope>NUCLEOTIDE SEQUENCE [LARGE SCALE GENOMIC DNA]</scope>
    <source>
        <strain evidence="2">FAR1</strain>
    </source>
</reference>
<dbReference type="AlphaFoldDB" id="A0A182Q0Q4"/>
<organism evidence="1 2">
    <name type="scientific">Anopheles farauti</name>
    <dbReference type="NCBI Taxonomy" id="69004"/>
    <lineage>
        <taxon>Eukaryota</taxon>
        <taxon>Metazoa</taxon>
        <taxon>Ecdysozoa</taxon>
        <taxon>Arthropoda</taxon>
        <taxon>Hexapoda</taxon>
        <taxon>Insecta</taxon>
        <taxon>Pterygota</taxon>
        <taxon>Neoptera</taxon>
        <taxon>Endopterygota</taxon>
        <taxon>Diptera</taxon>
        <taxon>Nematocera</taxon>
        <taxon>Culicoidea</taxon>
        <taxon>Culicidae</taxon>
        <taxon>Anophelinae</taxon>
        <taxon>Anopheles</taxon>
    </lineage>
</organism>
<proteinExistence type="predicted"/>
<keyword evidence="2" id="KW-1185">Reference proteome</keyword>
<accession>A0A182Q0Q4</accession>
<dbReference type="PROSITE" id="PS51257">
    <property type="entry name" value="PROKAR_LIPOPROTEIN"/>
    <property type="match status" value="1"/>
</dbReference>
<name>A0A182Q0Q4_9DIPT</name>
<sequence length="109" mass="12270">MGSKPWSERWRFRRMVYPSGLLSLSGSCRSDVSVDVPRCRCSARPARRIGGGGVGSCLLMKVLHREVLQLHRMMVSTGVVMRMMKMIVGGRLVRRIWFMLGGATTTTIR</sequence>
<evidence type="ECO:0000313" key="2">
    <source>
        <dbReference type="Proteomes" id="UP000075886"/>
    </source>
</evidence>
<reference evidence="1" key="2">
    <citation type="submission" date="2020-05" db="UniProtKB">
        <authorList>
            <consortium name="EnsemblMetazoa"/>
        </authorList>
    </citation>
    <scope>IDENTIFICATION</scope>
    <source>
        <strain evidence="1">FAR1</strain>
    </source>
</reference>
<dbReference type="VEuPathDB" id="VectorBase:AFAF000750"/>
<dbReference type="EnsemblMetazoa" id="AFAF000750-RA">
    <property type="protein sequence ID" value="AFAF000750-PA"/>
    <property type="gene ID" value="AFAF000750"/>
</dbReference>